<organism evidence="2 3">
    <name type="scientific">Modicella reniformis</name>
    <dbReference type="NCBI Taxonomy" id="1440133"/>
    <lineage>
        <taxon>Eukaryota</taxon>
        <taxon>Fungi</taxon>
        <taxon>Fungi incertae sedis</taxon>
        <taxon>Mucoromycota</taxon>
        <taxon>Mortierellomycotina</taxon>
        <taxon>Mortierellomycetes</taxon>
        <taxon>Mortierellales</taxon>
        <taxon>Mortierellaceae</taxon>
        <taxon>Modicella</taxon>
    </lineage>
</organism>
<feature type="compositionally biased region" description="Basic and acidic residues" evidence="1">
    <location>
        <begin position="266"/>
        <end position="285"/>
    </location>
</feature>
<comment type="caution">
    <text evidence="2">The sequence shown here is derived from an EMBL/GenBank/DDBJ whole genome shotgun (WGS) entry which is preliminary data.</text>
</comment>
<evidence type="ECO:0000313" key="2">
    <source>
        <dbReference type="EMBL" id="KAF9984793.1"/>
    </source>
</evidence>
<evidence type="ECO:0000313" key="3">
    <source>
        <dbReference type="Proteomes" id="UP000749646"/>
    </source>
</evidence>
<dbReference type="AlphaFoldDB" id="A0A9P6MAH0"/>
<feature type="compositionally biased region" description="Polar residues" evidence="1">
    <location>
        <begin position="36"/>
        <end position="45"/>
    </location>
</feature>
<feature type="compositionally biased region" description="Low complexity" evidence="1">
    <location>
        <begin position="218"/>
        <end position="256"/>
    </location>
</feature>
<sequence length="571" mass="62575">MSIANVRLDIVPANRAPMPPSMNAALNQLDPGTDPPTASQQDVQVSNNNHGIPTFLQLVEKNVPKWQAPDRNFATHLENAAKDPMLQSCNEDTDRALRSLLSHGVVVDMDTSQHSIANFIVQQLLQPTSLYDLQITIGDKEPMAVPTNTRLLFVHLAEYLDSTIYLFSNRAMPRVYLSPNQSRVCAIFHRVDSYLASSEYLVLSFANRADKRLIERQSSTTSKFSSSSPSSPDSASLLQQSLSPSILSSSSSSSPQGQYTRPTHARYRDAPRSRKRGRDALADDQKTRMNNALQAGCHQRLQKDVVTGVDKLFKEHKDAASRAAYSTGAGVALRTSLLKLADTPRYILSNAEAEYRKATSEPVTRSSVHLRRDISKTADPSILTVWRTTVGADFDGLWTSTIEAKEASEEEKKAERTNKRKRRKGTKGSEGKDASTGGDDGDDASGGAPEALGPTPADDADEEEGKDWRTCVVSLKQVLREELTNEDDSHRILSLLDENQIYATDLAEAINIMVHKETILVAGGVLYDGCMQELSLLDLLPPGYPTPEGKDTILVSPIPDGLQASIEDKSS</sequence>
<name>A0A9P6MAH0_9FUNG</name>
<reference evidence="2" key="1">
    <citation type="journal article" date="2020" name="Fungal Divers.">
        <title>Resolving the Mortierellaceae phylogeny through synthesis of multi-gene phylogenetics and phylogenomics.</title>
        <authorList>
            <person name="Vandepol N."/>
            <person name="Liber J."/>
            <person name="Desiro A."/>
            <person name="Na H."/>
            <person name="Kennedy M."/>
            <person name="Barry K."/>
            <person name="Grigoriev I.V."/>
            <person name="Miller A.N."/>
            <person name="O'Donnell K."/>
            <person name="Stajich J.E."/>
            <person name="Bonito G."/>
        </authorList>
    </citation>
    <scope>NUCLEOTIDE SEQUENCE</scope>
    <source>
        <strain evidence="2">MES-2147</strain>
    </source>
</reference>
<evidence type="ECO:0000256" key="1">
    <source>
        <dbReference type="SAM" id="MobiDB-lite"/>
    </source>
</evidence>
<dbReference type="EMBL" id="JAAAHW010003353">
    <property type="protein sequence ID" value="KAF9984793.1"/>
    <property type="molecule type" value="Genomic_DNA"/>
</dbReference>
<protein>
    <submittedName>
        <fullName evidence="2">Uncharacterized protein</fullName>
    </submittedName>
</protein>
<feature type="non-terminal residue" evidence="2">
    <location>
        <position position="571"/>
    </location>
</feature>
<gene>
    <name evidence="2" type="ORF">BGZ65_012600</name>
</gene>
<keyword evidence="3" id="KW-1185">Reference proteome</keyword>
<proteinExistence type="predicted"/>
<accession>A0A9P6MAH0</accession>
<feature type="region of interest" description="Disordered" evidence="1">
    <location>
        <begin position="14"/>
        <end position="45"/>
    </location>
</feature>
<dbReference type="OrthoDB" id="2424936at2759"/>
<feature type="region of interest" description="Disordered" evidence="1">
    <location>
        <begin position="405"/>
        <end position="466"/>
    </location>
</feature>
<dbReference type="Proteomes" id="UP000749646">
    <property type="component" value="Unassembled WGS sequence"/>
</dbReference>
<feature type="compositionally biased region" description="Basic and acidic residues" evidence="1">
    <location>
        <begin position="405"/>
        <end position="417"/>
    </location>
</feature>
<feature type="region of interest" description="Disordered" evidence="1">
    <location>
        <begin position="218"/>
        <end position="285"/>
    </location>
</feature>